<organism evidence="2 3">
    <name type="scientific">Euphydryas editha</name>
    <name type="common">Edith's checkerspot</name>
    <dbReference type="NCBI Taxonomy" id="104508"/>
    <lineage>
        <taxon>Eukaryota</taxon>
        <taxon>Metazoa</taxon>
        <taxon>Ecdysozoa</taxon>
        <taxon>Arthropoda</taxon>
        <taxon>Hexapoda</taxon>
        <taxon>Insecta</taxon>
        <taxon>Pterygota</taxon>
        <taxon>Neoptera</taxon>
        <taxon>Endopterygota</taxon>
        <taxon>Lepidoptera</taxon>
        <taxon>Glossata</taxon>
        <taxon>Ditrysia</taxon>
        <taxon>Papilionoidea</taxon>
        <taxon>Nymphalidae</taxon>
        <taxon>Nymphalinae</taxon>
        <taxon>Euphydryas</taxon>
    </lineage>
</organism>
<evidence type="ECO:0000256" key="1">
    <source>
        <dbReference type="SAM" id="MobiDB-lite"/>
    </source>
</evidence>
<evidence type="ECO:0000313" key="3">
    <source>
        <dbReference type="Proteomes" id="UP001153954"/>
    </source>
</evidence>
<evidence type="ECO:0000313" key="2">
    <source>
        <dbReference type="EMBL" id="CAH2088768.1"/>
    </source>
</evidence>
<comment type="caution">
    <text evidence="2">The sequence shown here is derived from an EMBL/GenBank/DDBJ whole genome shotgun (WGS) entry which is preliminary data.</text>
</comment>
<keyword evidence="3" id="KW-1185">Reference proteome</keyword>
<feature type="compositionally biased region" description="Low complexity" evidence="1">
    <location>
        <begin position="127"/>
        <end position="136"/>
    </location>
</feature>
<feature type="region of interest" description="Disordered" evidence="1">
    <location>
        <begin position="124"/>
        <end position="144"/>
    </location>
</feature>
<name>A0AAU9TP23_EUPED</name>
<protein>
    <submittedName>
        <fullName evidence="2">Uncharacterized protein</fullName>
    </submittedName>
</protein>
<accession>A0AAU9TP23</accession>
<dbReference type="AlphaFoldDB" id="A0AAU9TP23"/>
<dbReference type="Proteomes" id="UP001153954">
    <property type="component" value="Unassembled WGS sequence"/>
</dbReference>
<proteinExistence type="predicted"/>
<gene>
    <name evidence="2" type="ORF">EEDITHA_LOCUS4901</name>
</gene>
<reference evidence="2" key="1">
    <citation type="submission" date="2022-03" db="EMBL/GenBank/DDBJ databases">
        <authorList>
            <person name="Tunstrom K."/>
        </authorList>
    </citation>
    <scope>NUCLEOTIDE SEQUENCE</scope>
</reference>
<dbReference type="EMBL" id="CAKOGL010000007">
    <property type="protein sequence ID" value="CAH2088768.1"/>
    <property type="molecule type" value="Genomic_DNA"/>
</dbReference>
<sequence length="144" mass="16129">MPSTSSTNEPISEQGVNPTTILPFFTSLSGVSVTDNLFKSYAQTFKKLSLKNQVFVKLELAKLFAEIELKDAEEKDQITYSPIYSVLSSNSETQGSNIIISEIDPQIVVDLSNTTRMTELQPNYNSTATQQQQTEQNNHIINYE</sequence>